<protein>
    <recommendedName>
        <fullName evidence="17">P-loop containing nucleoside triphosphate hydrolase protein</fullName>
    </recommendedName>
</protein>
<feature type="domain" description="BCS1 N-terminal" evidence="14">
    <location>
        <begin position="61"/>
        <end position="251"/>
    </location>
</feature>
<evidence type="ECO:0008006" key="17">
    <source>
        <dbReference type="Google" id="ProtNLM"/>
    </source>
</evidence>
<keyword evidence="9" id="KW-0496">Mitochondrion</keyword>
<evidence type="ECO:0000256" key="5">
    <source>
        <dbReference type="ARBA" id="ARBA00022792"/>
    </source>
</evidence>
<dbReference type="Pfam" id="PF00004">
    <property type="entry name" value="AAA"/>
    <property type="match status" value="2"/>
</dbReference>
<evidence type="ECO:0000256" key="4">
    <source>
        <dbReference type="ARBA" id="ARBA00022741"/>
    </source>
</evidence>
<dbReference type="Pfam" id="PF08740">
    <property type="entry name" value="BCS1_N"/>
    <property type="match status" value="1"/>
</dbReference>
<evidence type="ECO:0000259" key="14">
    <source>
        <dbReference type="SMART" id="SM01024"/>
    </source>
</evidence>
<feature type="region of interest" description="Disordered" evidence="12">
    <location>
        <begin position="351"/>
        <end position="389"/>
    </location>
</feature>
<dbReference type="InterPro" id="IPR003960">
    <property type="entry name" value="ATPase_AAA_CS"/>
</dbReference>
<dbReference type="PANTHER" id="PTHR23070">
    <property type="entry name" value="BCS1 AAA-TYPE ATPASE"/>
    <property type="match status" value="1"/>
</dbReference>
<feature type="compositionally biased region" description="Basic residues" evidence="12">
    <location>
        <begin position="602"/>
        <end position="615"/>
    </location>
</feature>
<comment type="subcellular location">
    <subcellularLocation>
        <location evidence="1">Mitochondrion inner membrane</location>
        <topology evidence="1">Single-pass membrane protein</topology>
    </subcellularLocation>
</comment>
<gene>
    <name evidence="15" type="ORF">NKR19_g8315</name>
</gene>
<dbReference type="GO" id="GO:0005743">
    <property type="term" value="C:mitochondrial inner membrane"/>
    <property type="evidence" value="ECO:0007669"/>
    <property type="project" value="UniProtKB-SubCell"/>
</dbReference>
<dbReference type="InterPro" id="IPR003593">
    <property type="entry name" value="AAA+_ATPase"/>
</dbReference>
<organism evidence="15 16">
    <name type="scientific">Coniochaeta hoffmannii</name>
    <dbReference type="NCBI Taxonomy" id="91930"/>
    <lineage>
        <taxon>Eukaryota</taxon>
        <taxon>Fungi</taxon>
        <taxon>Dikarya</taxon>
        <taxon>Ascomycota</taxon>
        <taxon>Pezizomycotina</taxon>
        <taxon>Sordariomycetes</taxon>
        <taxon>Sordariomycetidae</taxon>
        <taxon>Coniochaetales</taxon>
        <taxon>Coniochaetaceae</taxon>
        <taxon>Coniochaeta</taxon>
    </lineage>
</organism>
<feature type="region of interest" description="Disordered" evidence="12">
    <location>
        <begin position="549"/>
        <end position="718"/>
    </location>
</feature>
<dbReference type="PROSITE" id="PS00674">
    <property type="entry name" value="AAA"/>
    <property type="match status" value="1"/>
</dbReference>
<keyword evidence="10" id="KW-0472">Membrane</keyword>
<evidence type="ECO:0000256" key="3">
    <source>
        <dbReference type="ARBA" id="ARBA00022692"/>
    </source>
</evidence>
<dbReference type="InterPro" id="IPR014851">
    <property type="entry name" value="BCS1_N"/>
</dbReference>
<dbReference type="Pfam" id="PF25426">
    <property type="entry name" value="AAA_lid_BCS1"/>
    <property type="match status" value="1"/>
</dbReference>
<sequence>MAEAITSSLGAGAPLPTAGSVLLPVPQTAVLDMFIPGFSVFSEAVQRYLHIDLNLYIPMVLVASGVIFCWRYFSEVFWGLVKSYCMSSVDIRTDDELYNYIMAWVAAQSFSKDSRRSIANTNLNSRSWFLFRWDRDDDDEDGTGQKRKALAYTPTFGSHYFWYRGRLLVFRRNQNRDQATFLAVSEREEVSLSCFGRNPWILKELLVEAREVYVKKDESKTLIYRGTTKGGSSEPTWQRCMARTSRPFSTVILNEKVKKDLIDDVTDYLNPATRRWYSNRGIPYRRGYLLEGPPGTGKSSLSLALAGFFKMRIYIVSLSSVTANEENLSSLFAELPRRCVVLLEDIDTAGLTHTREGQEPSTDDEVVEDHAPKKKRKGSGNANSGNNANAPLGRLSLSGLLNILDGVASQEGRVLIMTTNHVEKLDKALIRPGRVDMTVKFDRSDRGMTAAIFRAIYAPLEGDDVAPADVLAVPTRPPRGLFSFKSSAAAAAELAEKERKEAEDKKKEEDEAREKRENLAKVEGLAEVFADRIPAHEFSPAEIQGYLLKNKRDPDRAVEGAEAWVVETRREKREKELREAEEKRKKEAEEAEKKKKEEETKKKKKGKKGGKKTKKRGSDEKGDTGSESESGSSSEESESESGAERKSSKAKNSRSKVSIEVDNTPPGEEDSRGGGVATEDSTEIPASESVKETSAAGTEEKLLAEEKKHGGDSGYGTP</sequence>
<dbReference type="InterPro" id="IPR003959">
    <property type="entry name" value="ATPase_AAA_core"/>
</dbReference>
<name>A0AA38VK65_9PEZI</name>
<evidence type="ECO:0000256" key="11">
    <source>
        <dbReference type="ARBA" id="ARBA00048778"/>
    </source>
</evidence>
<feature type="compositionally biased region" description="Low complexity" evidence="12">
    <location>
        <begin position="625"/>
        <end position="634"/>
    </location>
</feature>
<comment type="caution">
    <text evidence="15">The sequence shown here is derived from an EMBL/GenBank/DDBJ whole genome shotgun (WGS) entry which is preliminary data.</text>
</comment>
<comment type="similarity">
    <text evidence="2">Belongs to the AAA ATPase family. BCS1 subfamily.</text>
</comment>
<keyword evidence="3" id="KW-0812">Transmembrane</keyword>
<keyword evidence="4" id="KW-0547">Nucleotide-binding</keyword>
<dbReference type="SUPFAM" id="SSF52540">
    <property type="entry name" value="P-loop containing nucleoside triphosphate hydrolases"/>
    <property type="match status" value="1"/>
</dbReference>
<dbReference type="Gene3D" id="3.40.50.300">
    <property type="entry name" value="P-loop containing nucleotide triphosphate hydrolases"/>
    <property type="match status" value="1"/>
</dbReference>
<keyword evidence="16" id="KW-1185">Reference proteome</keyword>
<evidence type="ECO:0000256" key="8">
    <source>
        <dbReference type="ARBA" id="ARBA00022989"/>
    </source>
</evidence>
<proteinExistence type="inferred from homology"/>
<dbReference type="InterPro" id="IPR050747">
    <property type="entry name" value="Mitochondrial_chaperone_BCS1"/>
</dbReference>
<dbReference type="InterPro" id="IPR027417">
    <property type="entry name" value="P-loop_NTPase"/>
</dbReference>
<evidence type="ECO:0000256" key="2">
    <source>
        <dbReference type="ARBA" id="ARBA00007448"/>
    </source>
</evidence>
<evidence type="ECO:0000259" key="13">
    <source>
        <dbReference type="SMART" id="SM00382"/>
    </source>
</evidence>
<dbReference type="InterPro" id="IPR057495">
    <property type="entry name" value="AAA_lid_BCS1"/>
</dbReference>
<keyword evidence="7" id="KW-0067">ATP-binding</keyword>
<evidence type="ECO:0000313" key="16">
    <source>
        <dbReference type="Proteomes" id="UP001174691"/>
    </source>
</evidence>
<keyword evidence="8" id="KW-1133">Transmembrane helix</keyword>
<dbReference type="GO" id="GO:0005524">
    <property type="term" value="F:ATP binding"/>
    <property type="evidence" value="ECO:0007669"/>
    <property type="project" value="UniProtKB-KW"/>
</dbReference>
<dbReference type="EMBL" id="JANBVN010000164">
    <property type="protein sequence ID" value="KAJ9137179.1"/>
    <property type="molecule type" value="Genomic_DNA"/>
</dbReference>
<comment type="catalytic activity">
    <reaction evidence="11">
        <text>ATP + H2O = ADP + phosphate + H(+)</text>
        <dbReference type="Rhea" id="RHEA:13065"/>
        <dbReference type="ChEBI" id="CHEBI:15377"/>
        <dbReference type="ChEBI" id="CHEBI:15378"/>
        <dbReference type="ChEBI" id="CHEBI:30616"/>
        <dbReference type="ChEBI" id="CHEBI:43474"/>
        <dbReference type="ChEBI" id="CHEBI:456216"/>
    </reaction>
    <physiologicalReaction direction="left-to-right" evidence="11">
        <dbReference type="Rhea" id="RHEA:13066"/>
    </physiologicalReaction>
</comment>
<evidence type="ECO:0000256" key="6">
    <source>
        <dbReference type="ARBA" id="ARBA00022801"/>
    </source>
</evidence>
<dbReference type="GO" id="GO:0016887">
    <property type="term" value="F:ATP hydrolysis activity"/>
    <property type="evidence" value="ECO:0007669"/>
    <property type="project" value="InterPro"/>
</dbReference>
<feature type="compositionally biased region" description="Basic and acidic residues" evidence="12">
    <location>
        <begin position="567"/>
        <end position="601"/>
    </location>
</feature>
<evidence type="ECO:0000256" key="10">
    <source>
        <dbReference type="ARBA" id="ARBA00023136"/>
    </source>
</evidence>
<dbReference type="SMART" id="SM01024">
    <property type="entry name" value="BCS1_N"/>
    <property type="match status" value="1"/>
</dbReference>
<feature type="compositionally biased region" description="Basic and acidic residues" evidence="12">
    <location>
        <begin position="550"/>
        <end position="559"/>
    </location>
</feature>
<feature type="compositionally biased region" description="Low complexity" evidence="12">
    <location>
        <begin position="379"/>
        <end position="389"/>
    </location>
</feature>
<keyword evidence="5" id="KW-0999">Mitochondrion inner membrane</keyword>
<evidence type="ECO:0000256" key="1">
    <source>
        <dbReference type="ARBA" id="ARBA00004434"/>
    </source>
</evidence>
<dbReference type="SMART" id="SM00382">
    <property type="entry name" value="AAA"/>
    <property type="match status" value="1"/>
</dbReference>
<reference evidence="15" key="1">
    <citation type="submission" date="2022-07" db="EMBL/GenBank/DDBJ databases">
        <title>Fungi with potential for degradation of polypropylene.</title>
        <authorList>
            <person name="Gostincar C."/>
        </authorList>
    </citation>
    <scope>NUCLEOTIDE SEQUENCE</scope>
    <source>
        <strain evidence="15">EXF-13287</strain>
    </source>
</reference>
<keyword evidence="6" id="KW-0378">Hydrolase</keyword>
<evidence type="ECO:0000256" key="12">
    <source>
        <dbReference type="SAM" id="MobiDB-lite"/>
    </source>
</evidence>
<accession>A0AA38VK65</accession>
<evidence type="ECO:0000313" key="15">
    <source>
        <dbReference type="EMBL" id="KAJ9137179.1"/>
    </source>
</evidence>
<evidence type="ECO:0000256" key="9">
    <source>
        <dbReference type="ARBA" id="ARBA00023128"/>
    </source>
</evidence>
<feature type="compositionally biased region" description="Basic and acidic residues" evidence="12">
    <location>
        <begin position="698"/>
        <end position="711"/>
    </location>
</feature>
<feature type="region of interest" description="Disordered" evidence="12">
    <location>
        <begin position="496"/>
        <end position="518"/>
    </location>
</feature>
<dbReference type="AlphaFoldDB" id="A0AA38VK65"/>
<feature type="domain" description="AAA+ ATPase" evidence="13">
    <location>
        <begin position="284"/>
        <end position="445"/>
    </location>
</feature>
<dbReference type="Proteomes" id="UP001174691">
    <property type="component" value="Unassembled WGS sequence"/>
</dbReference>
<evidence type="ECO:0000256" key="7">
    <source>
        <dbReference type="ARBA" id="ARBA00022840"/>
    </source>
</evidence>